<evidence type="ECO:0000313" key="4">
    <source>
        <dbReference type="Proteomes" id="UP001429745"/>
    </source>
</evidence>
<dbReference type="InterPro" id="IPR036388">
    <property type="entry name" value="WH-like_DNA-bd_sf"/>
</dbReference>
<dbReference type="EMBL" id="JABACI010000005">
    <property type="protein sequence ID" value="NLP85447.1"/>
    <property type="molecule type" value="Genomic_DNA"/>
</dbReference>
<reference evidence="3 4" key="1">
    <citation type="submission" date="2020-04" db="EMBL/GenBank/DDBJ databases">
        <title>CFH 90308 Microbacterium sp.</title>
        <authorList>
            <person name="Nie G."/>
            <person name="Ming H."/>
            <person name="Xia T."/>
        </authorList>
    </citation>
    <scope>NUCLEOTIDE SEQUENCE [LARGE SCALE GENOMIC DNA]</scope>
    <source>
        <strain evidence="3 4">CFH 90308</strain>
    </source>
</reference>
<dbReference type="Gene3D" id="1.10.10.10">
    <property type="entry name" value="Winged helix-like DNA-binding domain superfamily/Winged helix DNA-binding domain"/>
    <property type="match status" value="2"/>
</dbReference>
<dbReference type="InterPro" id="IPR005543">
    <property type="entry name" value="PASTA_dom"/>
</dbReference>
<dbReference type="Proteomes" id="UP001429745">
    <property type="component" value="Unassembled WGS sequence"/>
</dbReference>
<feature type="domain" description="Putative host cell surface-exposed lipoprotein Ltp-like HTH region" evidence="2">
    <location>
        <begin position="164"/>
        <end position="205"/>
    </location>
</feature>
<dbReference type="Gene3D" id="3.30.10.20">
    <property type="match status" value="1"/>
</dbReference>
<dbReference type="InterPro" id="IPR011434">
    <property type="entry name" value="Ltp-like_HTH"/>
</dbReference>
<evidence type="ECO:0000259" key="2">
    <source>
        <dbReference type="Pfam" id="PF07553"/>
    </source>
</evidence>
<protein>
    <recommendedName>
        <fullName evidence="2">Putative host cell surface-exposed lipoprotein Ltp-like HTH region domain-containing protein</fullName>
    </recommendedName>
</protein>
<feature type="domain" description="Putative host cell surface-exposed lipoprotein Ltp-like HTH region" evidence="2">
    <location>
        <begin position="119"/>
        <end position="159"/>
    </location>
</feature>
<dbReference type="CDD" id="cd06577">
    <property type="entry name" value="PASTA_pknB"/>
    <property type="match status" value="1"/>
</dbReference>
<feature type="region of interest" description="Disordered" evidence="1">
    <location>
        <begin position="26"/>
        <end position="56"/>
    </location>
</feature>
<organism evidence="3 4">
    <name type="scientific">Microbacterium salsuginis</name>
    <dbReference type="NCBI Taxonomy" id="2722803"/>
    <lineage>
        <taxon>Bacteria</taxon>
        <taxon>Bacillati</taxon>
        <taxon>Actinomycetota</taxon>
        <taxon>Actinomycetes</taxon>
        <taxon>Micrococcales</taxon>
        <taxon>Microbacteriaceae</taxon>
        <taxon>Microbacterium</taxon>
    </lineage>
</organism>
<proteinExistence type="predicted"/>
<accession>A0ABX1KG62</accession>
<name>A0ABX1KG62_9MICO</name>
<sequence length="210" mass="22279">MLIGLGALLLLIIVIGSINGARTSSVIDPDARPVATREAEDPSEAPEPEDTRVDTPNVVGGTVAEARAALEGVGLVFTTVDGTGDDWIVTSQTITVPAEPGTEVLVVAEAPKPVLTLAQQNAVEQGISYLDYSAFSRAGLISQLEYEGYTTDEATFAVDFIAPDWNAECAEQATSYLEYSSFSRDGLYSQLEYEGYTPEQIAFGLAAVGY</sequence>
<keyword evidence="4" id="KW-1185">Reference proteome</keyword>
<feature type="compositionally biased region" description="Basic and acidic residues" evidence="1">
    <location>
        <begin position="29"/>
        <end position="40"/>
    </location>
</feature>
<comment type="caution">
    <text evidence="3">The sequence shown here is derived from an EMBL/GenBank/DDBJ whole genome shotgun (WGS) entry which is preliminary data.</text>
</comment>
<evidence type="ECO:0000256" key="1">
    <source>
        <dbReference type="SAM" id="MobiDB-lite"/>
    </source>
</evidence>
<gene>
    <name evidence="3" type="ORF">HF576_16490</name>
</gene>
<dbReference type="Pfam" id="PF07553">
    <property type="entry name" value="Lipoprotein_Ltp"/>
    <property type="match status" value="2"/>
</dbReference>
<evidence type="ECO:0000313" key="3">
    <source>
        <dbReference type="EMBL" id="NLP85447.1"/>
    </source>
</evidence>